<dbReference type="Proteomes" id="UP001240678">
    <property type="component" value="Unassembled WGS sequence"/>
</dbReference>
<proteinExistence type="predicted"/>
<gene>
    <name evidence="1" type="ORF">CCOS01_07495</name>
</gene>
<dbReference type="GeneID" id="85339207"/>
<organism evidence="1 2">
    <name type="scientific">Colletotrichum costaricense</name>
    <dbReference type="NCBI Taxonomy" id="1209916"/>
    <lineage>
        <taxon>Eukaryota</taxon>
        <taxon>Fungi</taxon>
        <taxon>Dikarya</taxon>
        <taxon>Ascomycota</taxon>
        <taxon>Pezizomycotina</taxon>
        <taxon>Sordariomycetes</taxon>
        <taxon>Hypocreomycetidae</taxon>
        <taxon>Glomerellales</taxon>
        <taxon>Glomerellaceae</taxon>
        <taxon>Colletotrichum</taxon>
        <taxon>Colletotrichum acutatum species complex</taxon>
    </lineage>
</organism>
<evidence type="ECO:0000313" key="2">
    <source>
        <dbReference type="Proteomes" id="UP001240678"/>
    </source>
</evidence>
<keyword evidence="2" id="KW-1185">Reference proteome</keyword>
<reference evidence="1 2" key="1">
    <citation type="submission" date="2016-10" db="EMBL/GenBank/DDBJ databases">
        <title>The genome sequence of Colletotrichum fioriniae PJ7.</title>
        <authorList>
            <person name="Baroncelli R."/>
        </authorList>
    </citation>
    <scope>NUCLEOTIDE SEQUENCE [LARGE SCALE GENOMIC DNA]</scope>
    <source>
        <strain evidence="1 2">IMI 309622</strain>
    </source>
</reference>
<dbReference type="RefSeq" id="XP_060313552.1">
    <property type="nucleotide sequence ID" value="XM_060455660.1"/>
</dbReference>
<name>A0AAI9YX45_9PEZI</name>
<dbReference type="AlphaFoldDB" id="A0AAI9YX45"/>
<accession>A0AAI9YX45</accession>
<evidence type="ECO:0000313" key="1">
    <source>
        <dbReference type="EMBL" id="KAK1527233.1"/>
    </source>
</evidence>
<dbReference type="EMBL" id="MOOE01000007">
    <property type="protein sequence ID" value="KAK1527233.1"/>
    <property type="molecule type" value="Genomic_DNA"/>
</dbReference>
<sequence>MRSSNVDESLHFGGTYQNTREPQCLLPVLAEARMALTTCQCWLSIERSLSRTLPVMAQFPIKVFPSKVKHRATTRASRPAWGRSPSDRCYIRALTQGRSASCLRLHQNSTSTMKCMASVVEPKIKSCRGR</sequence>
<comment type="caution">
    <text evidence="1">The sequence shown here is derived from an EMBL/GenBank/DDBJ whole genome shotgun (WGS) entry which is preliminary data.</text>
</comment>
<protein>
    <submittedName>
        <fullName evidence="1">Uncharacterized protein</fullName>
    </submittedName>
</protein>